<accession>A0A1H5T0D1</accession>
<proteinExistence type="predicted"/>
<dbReference type="PANTHER" id="PTHR42998:SF1">
    <property type="entry name" value="TYPE I RESTRICTION ENZYME HINDI METHYLASE SUBUNIT"/>
    <property type="match status" value="1"/>
</dbReference>
<reference evidence="6 7" key="2">
    <citation type="submission" date="2016-10" db="EMBL/GenBank/DDBJ databases">
        <authorList>
            <person name="Varghese N."/>
            <person name="Submissions S."/>
        </authorList>
    </citation>
    <scope>NUCLEOTIDE SEQUENCE [LARGE SCALE GENOMIC DNA]</scope>
    <source>
        <strain evidence="7">ATCC 20501</strain>
        <strain evidence="5 6">CGMCC 4.3529</strain>
    </source>
</reference>
<dbReference type="InterPro" id="IPR029063">
    <property type="entry name" value="SAM-dependent_MTases_sf"/>
</dbReference>
<keyword evidence="6" id="KW-1185">Reference proteome</keyword>
<protein>
    <submittedName>
        <fullName evidence="4">N-6 DNA Methylase</fullName>
    </submittedName>
</protein>
<dbReference type="Gene3D" id="3.40.50.150">
    <property type="entry name" value="Vaccinia Virus protein VP39"/>
    <property type="match status" value="1"/>
</dbReference>
<feature type="coiled-coil region" evidence="2">
    <location>
        <begin position="412"/>
        <end position="439"/>
    </location>
</feature>
<dbReference type="GO" id="GO:0008170">
    <property type="term" value="F:N-methyltransferase activity"/>
    <property type="evidence" value="ECO:0007669"/>
    <property type="project" value="InterPro"/>
</dbReference>
<dbReference type="GO" id="GO:0032259">
    <property type="term" value="P:methylation"/>
    <property type="evidence" value="ECO:0007669"/>
    <property type="project" value="UniProtKB-KW"/>
</dbReference>
<evidence type="ECO:0000313" key="6">
    <source>
        <dbReference type="Proteomes" id="UP000199690"/>
    </source>
</evidence>
<dbReference type="EMBL" id="FOME01000001">
    <property type="protein sequence ID" value="SFC51815.1"/>
    <property type="molecule type" value="Genomic_DNA"/>
</dbReference>
<dbReference type="SMR" id="A0A1H5T0D1"/>
<dbReference type="InterPro" id="IPR052916">
    <property type="entry name" value="Type-I_RE_MTase_Subunit"/>
</dbReference>
<sequence>MSDNTLVAAAEIARLAGVGRAAVSNWRRRYPDFPEPVVGSGANPVFRLSDVKQWLYEQGKLVRTSTPGHLWRVLEAGSRGDELVSLVADIALHLRSPDSVKLPEWVLESLSAVADVQSPDELIESLVAYLFQRQQRQHLVTPSGLAELILALAGGLNGTVLDPACGPGNLLNAAIGSGAGEVVGQEVDPALARLAAARLGERDAVRIAQGDSLLADGFVGLEADVVVCDPPFGVRHWGHEELGVDRRWVYGFPSKGDPELAWVQHCLAHAKPGGSVIIAMPASVASRRSGRSVRQAMLRGGVVRGVIELPAGVLMSTGIPIQLWVLRKPDSPGVGPILLMDVSQYRPKRRGQVDWVSIRGDVLEVWRQFEEDGAIEEIPGRQRTVEAIELLDEDVDLTPARHLPTPPKVIDLAALRETREEIRRLLADLEVRLPRAEEAEPQVRSVRTIQELARAGALEVRQQLRPVDGDDAAGGPLVLSGRDVALGKEPSMRLAPGQSGFVELRAKDLVVPLINADDGLVKIRVMDAAGYVLGANAQLIRVDDKQLDVWFLAGQLRSRNGGRTGSVTASGVHRVDVRRVEVPMLDLEEQRRLGVAFRNLTELEDGLSRAVDLGVGLVQDLIDGLADGIVSPVN</sequence>
<dbReference type="AlphaFoldDB" id="A0A1H5T0D1"/>
<dbReference type="Pfam" id="PF02384">
    <property type="entry name" value="N6_Mtase"/>
    <property type="match status" value="1"/>
</dbReference>
<evidence type="ECO:0000313" key="4">
    <source>
        <dbReference type="EMBL" id="SEF56293.1"/>
    </source>
</evidence>
<dbReference type="PRINTS" id="PR00507">
    <property type="entry name" value="N12N6MTFRASE"/>
</dbReference>
<evidence type="ECO:0000313" key="7">
    <source>
        <dbReference type="Proteomes" id="UP000236729"/>
    </source>
</evidence>
<dbReference type="InterPro" id="IPR002052">
    <property type="entry name" value="DNA_methylase_N6_adenine_CS"/>
</dbReference>
<dbReference type="GO" id="GO:0009307">
    <property type="term" value="P:DNA restriction-modification system"/>
    <property type="evidence" value="ECO:0007669"/>
    <property type="project" value="UniProtKB-KW"/>
</dbReference>
<dbReference type="SUPFAM" id="SSF53335">
    <property type="entry name" value="S-adenosyl-L-methionine-dependent methyltransferases"/>
    <property type="match status" value="1"/>
</dbReference>
<dbReference type="InterPro" id="IPR003356">
    <property type="entry name" value="DNA_methylase_A-5"/>
</dbReference>
<dbReference type="CDD" id="cd02440">
    <property type="entry name" value="AdoMet_MTases"/>
    <property type="match status" value="1"/>
</dbReference>
<dbReference type="Proteomes" id="UP000199690">
    <property type="component" value="Unassembled WGS sequence"/>
</dbReference>
<name>A0A1H5T0D1_9PSEU</name>
<dbReference type="PANTHER" id="PTHR42998">
    <property type="entry name" value="TYPE I RESTRICTION ENZYME HINDVIIP M PROTEIN-RELATED"/>
    <property type="match status" value="1"/>
</dbReference>
<dbReference type="EMBL" id="FNVB01000002">
    <property type="protein sequence ID" value="SEF56293.1"/>
    <property type="molecule type" value="Genomic_DNA"/>
</dbReference>
<dbReference type="Proteomes" id="UP000236729">
    <property type="component" value="Unassembled WGS sequence"/>
</dbReference>
<accession>A0A1I1JTW2</accession>
<evidence type="ECO:0000256" key="2">
    <source>
        <dbReference type="SAM" id="Coils"/>
    </source>
</evidence>
<evidence type="ECO:0000313" key="5">
    <source>
        <dbReference type="EMBL" id="SFC51815.1"/>
    </source>
</evidence>
<organism evidence="4 7">
    <name type="scientific">Saccharopolyspora kobensis</name>
    <dbReference type="NCBI Taxonomy" id="146035"/>
    <lineage>
        <taxon>Bacteria</taxon>
        <taxon>Bacillati</taxon>
        <taxon>Actinomycetota</taxon>
        <taxon>Actinomycetes</taxon>
        <taxon>Pseudonocardiales</taxon>
        <taxon>Pseudonocardiaceae</taxon>
        <taxon>Saccharopolyspora</taxon>
    </lineage>
</organism>
<dbReference type="PROSITE" id="PS00092">
    <property type="entry name" value="N6_MTASE"/>
    <property type="match status" value="1"/>
</dbReference>
<gene>
    <name evidence="4" type="ORF">SAMN02982929_00087</name>
    <name evidence="5" type="ORF">SAMN05216506_101945</name>
</gene>
<keyword evidence="1" id="KW-0680">Restriction system</keyword>
<evidence type="ECO:0000259" key="3">
    <source>
        <dbReference type="Pfam" id="PF02384"/>
    </source>
</evidence>
<dbReference type="GO" id="GO:0003677">
    <property type="term" value="F:DNA binding"/>
    <property type="evidence" value="ECO:0007669"/>
    <property type="project" value="InterPro"/>
</dbReference>
<keyword evidence="2" id="KW-0175">Coiled coil</keyword>
<keyword evidence="4" id="KW-0489">Methyltransferase</keyword>
<keyword evidence="4" id="KW-0808">Transferase</keyword>
<evidence type="ECO:0000256" key="1">
    <source>
        <dbReference type="ARBA" id="ARBA00022747"/>
    </source>
</evidence>
<reference evidence="4" key="1">
    <citation type="submission" date="2016-10" db="EMBL/GenBank/DDBJ databases">
        <authorList>
            <person name="de Groot N.N."/>
        </authorList>
    </citation>
    <scope>NUCLEOTIDE SEQUENCE [LARGE SCALE GENOMIC DNA]</scope>
    <source>
        <strain evidence="4">ATCC 20501</strain>
    </source>
</reference>
<feature type="domain" description="DNA methylase adenine-specific" evidence="3">
    <location>
        <begin position="139"/>
        <end position="404"/>
    </location>
</feature>